<gene>
    <name evidence="1" type="ORF">EFD62_00640</name>
</gene>
<dbReference type="EMBL" id="RLII01000001">
    <property type="protein sequence ID" value="RXE60477.1"/>
    <property type="molecule type" value="Genomic_DNA"/>
</dbReference>
<proteinExistence type="predicted"/>
<evidence type="ECO:0008006" key="3">
    <source>
        <dbReference type="Google" id="ProtNLM"/>
    </source>
</evidence>
<protein>
    <recommendedName>
        <fullName evidence="3">Spo0E like sporulation regulatory protein</fullName>
    </recommendedName>
</protein>
<accession>A0A4Q0I8X4</accession>
<name>A0A4Q0I8X4_9FIRM</name>
<organism evidence="1 2">
    <name type="scientific">Acetivibrio mesophilus</name>
    <dbReference type="NCBI Taxonomy" id="2487273"/>
    <lineage>
        <taxon>Bacteria</taxon>
        <taxon>Bacillati</taxon>
        <taxon>Bacillota</taxon>
        <taxon>Clostridia</taxon>
        <taxon>Eubacteriales</taxon>
        <taxon>Oscillospiraceae</taxon>
        <taxon>Acetivibrio</taxon>
    </lineage>
</organism>
<dbReference type="AlphaFoldDB" id="A0A4Q0I8X4"/>
<dbReference type="Proteomes" id="UP000289166">
    <property type="component" value="Unassembled WGS sequence"/>
</dbReference>
<sequence length="65" mass="7826">MAKTRYDKELEREKEKLNKLLDEAFNKGIPFTEDEAVMKQNRIVDTLVVKIQKKKRNHNKNQPER</sequence>
<dbReference type="RefSeq" id="WP_128705575.1">
    <property type="nucleotide sequence ID" value="NZ_RLII01000001.1"/>
</dbReference>
<comment type="caution">
    <text evidence="1">The sequence shown here is derived from an EMBL/GenBank/DDBJ whole genome shotgun (WGS) entry which is preliminary data.</text>
</comment>
<keyword evidence="2" id="KW-1185">Reference proteome</keyword>
<dbReference type="OrthoDB" id="2086192at2"/>
<reference evidence="2" key="1">
    <citation type="submission" date="2018-11" db="EMBL/GenBank/DDBJ databases">
        <title>Genome sequencing of a novel mesophilic and cellulolytic organism within the genus Hungateiclostridium.</title>
        <authorList>
            <person name="Rettenmaier R."/>
            <person name="Liebl W."/>
            <person name="Zverlov V."/>
        </authorList>
    </citation>
    <scope>NUCLEOTIDE SEQUENCE [LARGE SCALE GENOMIC DNA]</scope>
    <source>
        <strain evidence="2">N2K1</strain>
    </source>
</reference>
<evidence type="ECO:0000313" key="1">
    <source>
        <dbReference type="EMBL" id="RXE60477.1"/>
    </source>
</evidence>
<evidence type="ECO:0000313" key="2">
    <source>
        <dbReference type="Proteomes" id="UP000289166"/>
    </source>
</evidence>